<sequence length="140" mass="15381">MKHTKGFIIARDTAHEAALEHCLEQQGGRYKREMDALVAGAKFLAHGNASLAEERVLDYVAGVTFEIADKAFALGVLAALRSNDLAEILEQVITPDVIALYDAVEAAADEDDEGDRGEVRYDVVYPELVQRVIDERGVEH</sequence>
<evidence type="ECO:0000313" key="2">
    <source>
        <dbReference type="Proteomes" id="UP001579974"/>
    </source>
</evidence>
<protein>
    <submittedName>
        <fullName evidence="1">Uncharacterized protein</fullName>
    </submittedName>
</protein>
<evidence type="ECO:0000313" key="1">
    <source>
        <dbReference type="EMBL" id="MFB5192020.1"/>
    </source>
</evidence>
<comment type="caution">
    <text evidence="1">The sequence shown here is derived from an EMBL/GenBank/DDBJ whole genome shotgun (WGS) entry which is preliminary data.</text>
</comment>
<reference evidence="1 2" key="1">
    <citation type="journal article" date="2024" name="Int. J. Mol. Sci.">
        <title>Exploration of Alicyclobacillus spp. Genome in Search of Antibiotic Resistance.</title>
        <authorList>
            <person name="Bucka-Kolendo J."/>
            <person name="Kiousi D.E."/>
            <person name="Dekowska A."/>
            <person name="Mikolajczuk-Szczyrba A."/>
            <person name="Karadedos D.M."/>
            <person name="Michael P."/>
            <person name="Galanis A."/>
            <person name="Sokolowska B."/>
        </authorList>
    </citation>
    <scope>NUCLEOTIDE SEQUENCE [LARGE SCALE GENOMIC DNA]</scope>
    <source>
        <strain evidence="1 2">KKP 3000</strain>
    </source>
</reference>
<organism evidence="1 2">
    <name type="scientific">Alicyclobacillus fastidiosus</name>
    <dbReference type="NCBI Taxonomy" id="392011"/>
    <lineage>
        <taxon>Bacteria</taxon>
        <taxon>Bacillati</taxon>
        <taxon>Bacillota</taxon>
        <taxon>Bacilli</taxon>
        <taxon>Bacillales</taxon>
        <taxon>Alicyclobacillaceae</taxon>
        <taxon>Alicyclobacillus</taxon>
    </lineage>
</organism>
<proteinExistence type="predicted"/>
<dbReference type="EMBL" id="JBDXSU010000016">
    <property type="protein sequence ID" value="MFB5192020.1"/>
    <property type="molecule type" value="Genomic_DNA"/>
</dbReference>
<dbReference type="RefSeq" id="WP_275476036.1">
    <property type="nucleotide sequence ID" value="NZ_CP162940.1"/>
</dbReference>
<accession>A0ABV5AIB7</accession>
<gene>
    <name evidence="1" type="ORF">KKP3000_000812</name>
</gene>
<keyword evidence="2" id="KW-1185">Reference proteome</keyword>
<name>A0ABV5AIB7_9BACL</name>
<dbReference type="Proteomes" id="UP001579974">
    <property type="component" value="Unassembled WGS sequence"/>
</dbReference>